<comment type="caution">
    <text evidence="1">The sequence shown here is derived from an EMBL/GenBank/DDBJ whole genome shotgun (WGS) entry which is preliminary data.</text>
</comment>
<keyword evidence="2" id="KW-1185">Reference proteome</keyword>
<dbReference type="RefSeq" id="XP_041198273.1">
    <property type="nucleotide sequence ID" value="XM_041330139.1"/>
</dbReference>
<dbReference type="PANTHER" id="PTHR33481:SF1">
    <property type="entry name" value="ENDONUCLEASE_EXONUCLEASE_PHOSPHATASE DOMAIN-CONTAINING PROTEIN-RELATED"/>
    <property type="match status" value="1"/>
</dbReference>
<reference evidence="1" key="1">
    <citation type="journal article" date="2020" name="New Phytol.">
        <title>Comparative genomics reveals dynamic genome evolution in host specialist ectomycorrhizal fungi.</title>
        <authorList>
            <person name="Lofgren L.A."/>
            <person name="Nguyen N.H."/>
            <person name="Vilgalys R."/>
            <person name="Ruytinx J."/>
            <person name="Liao H.L."/>
            <person name="Branco S."/>
            <person name="Kuo A."/>
            <person name="LaButti K."/>
            <person name="Lipzen A."/>
            <person name="Andreopoulos W."/>
            <person name="Pangilinan J."/>
            <person name="Riley R."/>
            <person name="Hundley H."/>
            <person name="Na H."/>
            <person name="Barry K."/>
            <person name="Grigoriev I.V."/>
            <person name="Stajich J.E."/>
            <person name="Kennedy P.G."/>
        </authorList>
    </citation>
    <scope>NUCLEOTIDE SEQUENCE</scope>
    <source>
        <strain evidence="1">MN1</strain>
    </source>
</reference>
<name>A0A9P7EKC9_9AGAM</name>
<evidence type="ECO:0000313" key="1">
    <source>
        <dbReference type="EMBL" id="KAG1824556.1"/>
    </source>
</evidence>
<dbReference type="GeneID" id="64624156"/>
<evidence type="ECO:0000313" key="2">
    <source>
        <dbReference type="Proteomes" id="UP000807769"/>
    </source>
</evidence>
<proteinExistence type="predicted"/>
<dbReference type="OrthoDB" id="3261222at2759"/>
<dbReference type="EMBL" id="JABBWG010000003">
    <property type="protein sequence ID" value="KAG1824556.1"/>
    <property type="molecule type" value="Genomic_DNA"/>
</dbReference>
<dbReference type="AlphaFoldDB" id="A0A9P7EKC9"/>
<dbReference type="PANTHER" id="PTHR33481">
    <property type="entry name" value="REVERSE TRANSCRIPTASE"/>
    <property type="match status" value="1"/>
</dbReference>
<protein>
    <recommendedName>
        <fullName evidence="3">Reverse transcriptase domain-containing protein</fullName>
    </recommendedName>
</protein>
<gene>
    <name evidence="1" type="ORF">BJ212DRAFT_1260835</name>
</gene>
<dbReference type="Proteomes" id="UP000807769">
    <property type="component" value="Unassembled WGS sequence"/>
</dbReference>
<accession>A0A9P7EKC9</accession>
<feature type="non-terminal residue" evidence="1">
    <location>
        <position position="1"/>
    </location>
</feature>
<organism evidence="1 2">
    <name type="scientific">Suillus subaureus</name>
    <dbReference type="NCBI Taxonomy" id="48587"/>
    <lineage>
        <taxon>Eukaryota</taxon>
        <taxon>Fungi</taxon>
        <taxon>Dikarya</taxon>
        <taxon>Basidiomycota</taxon>
        <taxon>Agaricomycotina</taxon>
        <taxon>Agaricomycetes</taxon>
        <taxon>Agaricomycetidae</taxon>
        <taxon>Boletales</taxon>
        <taxon>Suillineae</taxon>
        <taxon>Suillaceae</taxon>
        <taxon>Suillus</taxon>
    </lineage>
</organism>
<sequence length="375" mass="42445">MGLGFIDDIALLAHAKTYEEANNKLKNMMEKPGGTLEWSHEHNAEFELDKTALICLSRKHTADKDNPGKSKPMHRPSITIGNHTINPSHSHKFLGIIIDKELRFKEHATYALAKGTKYMMTCQRMIRTTKGMKGRWMRKLYRGVIIPKMLYAADVWCTDLISKGRGKSGGRGARGFASQMVQVHRMATILITGAMRCDSQHSTASDLFDMHADTAPFQQILRSQCHHATLRLATLHTDHPLHKGVASAHRYLAKHDFTKQKQLPSPIHKLFREFKINPNTTETILPIRHYPKWTPDVKVQIVELKEKSLEEDTRAGEELRVYSDGSVIDGGVGGAAVLMEGERRIRESRFHLGKEEEHTVYEGEIVGMILTVKLL</sequence>
<evidence type="ECO:0008006" key="3">
    <source>
        <dbReference type="Google" id="ProtNLM"/>
    </source>
</evidence>